<dbReference type="EMBL" id="BABT02000052">
    <property type="protein sequence ID" value="GAA94955.1"/>
    <property type="molecule type" value="Genomic_DNA"/>
</dbReference>
<feature type="compositionally biased region" description="Basic residues" evidence="1">
    <location>
        <begin position="158"/>
        <end position="167"/>
    </location>
</feature>
<protein>
    <submittedName>
        <fullName evidence="2">Uncharacterized protein</fullName>
    </submittedName>
</protein>
<feature type="region of interest" description="Disordered" evidence="1">
    <location>
        <begin position="99"/>
        <end position="222"/>
    </location>
</feature>
<dbReference type="Proteomes" id="UP000009131">
    <property type="component" value="Unassembled WGS sequence"/>
</dbReference>
<feature type="compositionally biased region" description="Low complexity" evidence="1">
    <location>
        <begin position="130"/>
        <end position="148"/>
    </location>
</feature>
<dbReference type="RefSeq" id="XP_014565930.1">
    <property type="nucleotide sequence ID" value="XM_014710444.1"/>
</dbReference>
<dbReference type="InParanoid" id="G7DWJ5"/>
<name>G7DWJ5_MIXOS</name>
<sequence length="273" mass="30110">MDAPTLRDALRASVCCCGRRRRRRREAAAASSAHQPGEERPDQETPESLLASYRAYTGQSAAEEDAISLHSHVGSVYKPQNDLESAWLTRLTSYFSRKQPIRLPDEEDHDHTLPSRGSEEDDPPILTYEQAMAAQQTLASTSSASSDTQSDHLTPTRRSSRRSRRASSARIDETAGSPLGSPGTPRRRSRRRTSPASATTSTDSVGTSEPVEHEFAQPEEDHVLTPEFWQDPATGVLYRLEHVQPEESEADPLEQHPLAHGTIGLCQVVTTSM</sequence>
<gene>
    <name evidence="2" type="primary">Mo01610</name>
    <name evidence="2" type="ORF">E5Q_01610</name>
</gene>
<reference evidence="2 3" key="1">
    <citation type="journal article" date="2011" name="J. Gen. Appl. Microbiol.">
        <title>Draft genome sequencing of the enigmatic basidiomycete Mixia osmundae.</title>
        <authorList>
            <person name="Nishida H."/>
            <person name="Nagatsuka Y."/>
            <person name="Sugiyama J."/>
        </authorList>
    </citation>
    <scope>NUCLEOTIDE SEQUENCE [LARGE SCALE GENOMIC DNA]</scope>
    <source>
        <strain evidence="3">CBS 9802 / IAM 14324 / JCM 22182 / KY 12970</strain>
    </source>
</reference>
<dbReference type="AlphaFoldDB" id="G7DWJ5"/>
<accession>G7DWJ5</accession>
<organism evidence="2 3">
    <name type="scientific">Mixia osmundae (strain CBS 9802 / IAM 14324 / JCM 22182 / KY 12970)</name>
    <dbReference type="NCBI Taxonomy" id="764103"/>
    <lineage>
        <taxon>Eukaryota</taxon>
        <taxon>Fungi</taxon>
        <taxon>Dikarya</taxon>
        <taxon>Basidiomycota</taxon>
        <taxon>Pucciniomycotina</taxon>
        <taxon>Mixiomycetes</taxon>
        <taxon>Mixiales</taxon>
        <taxon>Mixiaceae</taxon>
        <taxon>Mixia</taxon>
    </lineage>
</organism>
<feature type="region of interest" description="Disordered" evidence="1">
    <location>
        <begin position="25"/>
        <end position="48"/>
    </location>
</feature>
<evidence type="ECO:0000313" key="2">
    <source>
        <dbReference type="EMBL" id="GAA94955.1"/>
    </source>
</evidence>
<keyword evidence="3" id="KW-1185">Reference proteome</keyword>
<evidence type="ECO:0000313" key="3">
    <source>
        <dbReference type="Proteomes" id="UP000009131"/>
    </source>
</evidence>
<dbReference type="HOGENOM" id="CLU_1019706_0_0_1"/>
<reference evidence="2 3" key="2">
    <citation type="journal article" date="2012" name="Open Biol.">
        <title>Characteristics of nucleosomes and linker DNA regions on the genome of the basidiomycete Mixia osmundae revealed by mono- and dinucleosome mapping.</title>
        <authorList>
            <person name="Nishida H."/>
            <person name="Kondo S."/>
            <person name="Matsumoto T."/>
            <person name="Suzuki Y."/>
            <person name="Yoshikawa H."/>
            <person name="Taylor T.D."/>
            <person name="Sugiyama J."/>
        </authorList>
    </citation>
    <scope>NUCLEOTIDE SEQUENCE [LARGE SCALE GENOMIC DNA]</scope>
    <source>
        <strain evidence="3">CBS 9802 / IAM 14324 / JCM 22182 / KY 12970</strain>
    </source>
</reference>
<feature type="compositionally biased region" description="Basic and acidic residues" evidence="1">
    <location>
        <begin position="210"/>
        <end position="222"/>
    </location>
</feature>
<proteinExistence type="predicted"/>
<comment type="caution">
    <text evidence="2">The sequence shown here is derived from an EMBL/GenBank/DDBJ whole genome shotgun (WGS) entry which is preliminary data.</text>
</comment>
<evidence type="ECO:0000256" key="1">
    <source>
        <dbReference type="SAM" id="MobiDB-lite"/>
    </source>
</evidence>